<gene>
    <name evidence="3" type="ORF">TrLO_g8453</name>
</gene>
<keyword evidence="2" id="KW-1133">Transmembrane helix</keyword>
<feature type="compositionally biased region" description="Polar residues" evidence="1">
    <location>
        <begin position="34"/>
        <end position="58"/>
    </location>
</feature>
<organism evidence="3 4">
    <name type="scientific">Triparma laevis f. longispina</name>
    <dbReference type="NCBI Taxonomy" id="1714387"/>
    <lineage>
        <taxon>Eukaryota</taxon>
        <taxon>Sar</taxon>
        <taxon>Stramenopiles</taxon>
        <taxon>Ochrophyta</taxon>
        <taxon>Bolidophyceae</taxon>
        <taxon>Parmales</taxon>
        <taxon>Triparmaceae</taxon>
        <taxon>Triparma</taxon>
    </lineage>
</organism>
<feature type="transmembrane region" description="Helical" evidence="2">
    <location>
        <begin position="659"/>
        <end position="680"/>
    </location>
</feature>
<evidence type="ECO:0000313" key="4">
    <source>
        <dbReference type="Proteomes" id="UP001165122"/>
    </source>
</evidence>
<protein>
    <submittedName>
        <fullName evidence="3">Uncharacterized protein</fullName>
    </submittedName>
</protein>
<reference evidence="4" key="1">
    <citation type="journal article" date="2023" name="Commun. Biol.">
        <title>Genome analysis of Parmales, the sister group of diatoms, reveals the evolutionary specialization of diatoms from phago-mixotrophs to photoautotrophs.</title>
        <authorList>
            <person name="Ban H."/>
            <person name="Sato S."/>
            <person name="Yoshikawa S."/>
            <person name="Yamada K."/>
            <person name="Nakamura Y."/>
            <person name="Ichinomiya M."/>
            <person name="Sato N."/>
            <person name="Blanc-Mathieu R."/>
            <person name="Endo H."/>
            <person name="Kuwata A."/>
            <person name="Ogata H."/>
        </authorList>
    </citation>
    <scope>NUCLEOTIDE SEQUENCE [LARGE SCALE GENOMIC DNA]</scope>
    <source>
        <strain evidence="4">NIES 3700</strain>
    </source>
</reference>
<feature type="compositionally biased region" description="Low complexity" evidence="1">
    <location>
        <begin position="751"/>
        <end position="761"/>
    </location>
</feature>
<proteinExistence type="predicted"/>
<feature type="compositionally biased region" description="Polar residues" evidence="1">
    <location>
        <begin position="66"/>
        <end position="84"/>
    </location>
</feature>
<feature type="compositionally biased region" description="Basic and acidic residues" evidence="1">
    <location>
        <begin position="774"/>
        <end position="783"/>
    </location>
</feature>
<keyword evidence="2" id="KW-0472">Membrane</keyword>
<dbReference type="Proteomes" id="UP001165122">
    <property type="component" value="Unassembled WGS sequence"/>
</dbReference>
<feature type="transmembrane region" description="Helical" evidence="2">
    <location>
        <begin position="361"/>
        <end position="379"/>
    </location>
</feature>
<evidence type="ECO:0000256" key="1">
    <source>
        <dbReference type="SAM" id="MobiDB-lite"/>
    </source>
</evidence>
<name>A0A9W7C979_9STRA</name>
<dbReference type="AlphaFoldDB" id="A0A9W7C979"/>
<keyword evidence="4" id="KW-1185">Reference proteome</keyword>
<accession>A0A9W7C979</accession>
<feature type="transmembrane region" description="Helical" evidence="2">
    <location>
        <begin position="692"/>
        <end position="712"/>
    </location>
</feature>
<comment type="caution">
    <text evidence="3">The sequence shown here is derived from an EMBL/GenBank/DDBJ whole genome shotgun (WGS) entry which is preliminary data.</text>
</comment>
<dbReference type="OrthoDB" id="202610at2759"/>
<feature type="transmembrane region" description="Helical" evidence="2">
    <location>
        <begin position="565"/>
        <end position="586"/>
    </location>
</feature>
<feature type="region of interest" description="Disordered" evidence="1">
    <location>
        <begin position="1"/>
        <end position="128"/>
    </location>
</feature>
<keyword evidence="2" id="KW-0812">Transmembrane</keyword>
<sequence length="939" mass="105684">MSKAARIAITDQLDPPLNPPEPQIPDDDIENGLTKASPTSPISNPSLGASNPPSSGRSSPMEVVSGRSSTTSATPLSNSSQFRSKMSKKPLKSALRISPRPGLKSPPPTPKNRIARPNNRTAGRSKETRITHFDLAATMLGRGGLEIKDGKVVGANFQTPIRGKNIFELDPLDGIEIGEFIIQVLNKKPRKNVKEVVDKIIDEFKGLKDFYNGIKIDGTSGKRNLWLKPLLITIIVNKPFGSWLSVWNYVVSRVCPFLKNRLRSSVSTTMNSNYFKSFDSLQACSMMPAEEAEGFGRKLGRSLTVSLFTGANSESSVEEWYLQSLFLDDLSSNHEWFLPMISLLSHDLVLRAWWGLRGKVVLIFCLNYVNIFLDFYLIFKNLGVVDGGRREEECSTVGGVDEWSLGFAMAITYVIQLFAKLSLNAAQNVESSMTETERFKNFFTAILFLKPVIDVKNIIADTGKGEGQIFEPTMELLAEKQLDLCFGDIPMIFCQLCNLLALSPDCGSANTNILLTSIAVSLAMIGYTQASLTYYGDTDSYLRSRVPNFYGFVPDSVGTRIGMMISIMFGVSAFSSARLIACAALFNKEPKYVYACWGGDFLLFLASIQIVQGDLRTWHMLSGTSHYFGPTTIRLVEWLTTTSAPQILFRNPCSVGGRLFTFWVGYSWLLNFGIIFFAAPSAEESFYGWETYTLPIFLGANLILLLSLLLFVRLMKKEYLNTFTTTENPKTYMYNNYWLGGGNKTSLTRKGGSPNSNSPGSRTRRPTKMQRGGETGREEGEDKLIEQMRLNRLTIKELDTLNGLKCHALTISHHLLPPNKEIKEWMQDWSKWESLKPDWFKANREVLLENLNVTVLGRDWIIEHFWNSANDELQFVAATLQAEFRPEDEEIKEWAEDNYEMFLEHPPSWWDLRWQLTLIMGEEGLPDGWWDSKKEGMFG</sequence>
<evidence type="ECO:0000313" key="3">
    <source>
        <dbReference type="EMBL" id="GMI00376.1"/>
    </source>
</evidence>
<dbReference type="EMBL" id="BRXW01000022">
    <property type="protein sequence ID" value="GMI00376.1"/>
    <property type="molecule type" value="Genomic_DNA"/>
</dbReference>
<feature type="region of interest" description="Disordered" evidence="1">
    <location>
        <begin position="747"/>
        <end position="783"/>
    </location>
</feature>
<evidence type="ECO:0000256" key="2">
    <source>
        <dbReference type="SAM" id="Phobius"/>
    </source>
</evidence>